<gene>
    <name evidence="2" type="ORF">B2J93_1352</name>
</gene>
<proteinExistence type="predicted"/>
<dbReference type="AlphaFoldDB" id="A0A218ZA82"/>
<evidence type="ECO:0000313" key="2">
    <source>
        <dbReference type="EMBL" id="OWP04493.1"/>
    </source>
</evidence>
<evidence type="ECO:0000313" key="3">
    <source>
        <dbReference type="Proteomes" id="UP000242519"/>
    </source>
</evidence>
<protein>
    <submittedName>
        <fullName evidence="2">Uncharacterized protein</fullName>
    </submittedName>
</protein>
<reference evidence="2 3" key="1">
    <citation type="submission" date="2017-04" db="EMBL/GenBank/DDBJ databases">
        <title>Draft genome sequence of Marssonina coronaria NL1: causal agent of apple blotch.</title>
        <authorList>
            <person name="Cheng Q."/>
        </authorList>
    </citation>
    <scope>NUCLEOTIDE SEQUENCE [LARGE SCALE GENOMIC DNA]</scope>
    <source>
        <strain evidence="2 3">NL1</strain>
    </source>
</reference>
<accession>A0A218ZA82</accession>
<organism evidence="2 3">
    <name type="scientific">Diplocarpon coronariae</name>
    <dbReference type="NCBI Taxonomy" id="2795749"/>
    <lineage>
        <taxon>Eukaryota</taxon>
        <taxon>Fungi</taxon>
        <taxon>Dikarya</taxon>
        <taxon>Ascomycota</taxon>
        <taxon>Pezizomycotina</taxon>
        <taxon>Leotiomycetes</taxon>
        <taxon>Helotiales</taxon>
        <taxon>Drepanopezizaceae</taxon>
        <taxon>Diplocarpon</taxon>
    </lineage>
</organism>
<dbReference type="EMBL" id="MZNU01000102">
    <property type="protein sequence ID" value="OWP04493.1"/>
    <property type="molecule type" value="Genomic_DNA"/>
</dbReference>
<feature type="compositionally biased region" description="Polar residues" evidence="1">
    <location>
        <begin position="130"/>
        <end position="146"/>
    </location>
</feature>
<feature type="region of interest" description="Disordered" evidence="1">
    <location>
        <begin position="106"/>
        <end position="146"/>
    </location>
</feature>
<name>A0A218ZA82_9HELO</name>
<dbReference type="InParanoid" id="A0A218ZA82"/>
<dbReference type="Proteomes" id="UP000242519">
    <property type="component" value="Unassembled WGS sequence"/>
</dbReference>
<comment type="caution">
    <text evidence="2">The sequence shown here is derived from an EMBL/GenBank/DDBJ whole genome shotgun (WGS) entry which is preliminary data.</text>
</comment>
<sequence>MALHRSEVNSLTLSLRVSFHLLRSPELSLGKSSICHDTTSSPPQTSVIHINGRRLVRERRIRGLMSAKIHGPNSILQIYSRSVTLLATTTNSDCSNSAILKSEWLTRMPGSSPTPRSTTKASPVSGMEAESNTLTTAKSLSVPPQI</sequence>
<feature type="compositionally biased region" description="Polar residues" evidence="1">
    <location>
        <begin position="109"/>
        <end position="122"/>
    </location>
</feature>
<keyword evidence="3" id="KW-1185">Reference proteome</keyword>
<evidence type="ECO:0000256" key="1">
    <source>
        <dbReference type="SAM" id="MobiDB-lite"/>
    </source>
</evidence>